<dbReference type="Proteomes" id="UP001646157">
    <property type="component" value="Unassembled WGS sequence"/>
</dbReference>
<accession>A0ABS2NJG6</accession>
<dbReference type="InterPro" id="IPR019734">
    <property type="entry name" value="TPR_rpt"/>
</dbReference>
<dbReference type="SUPFAM" id="SSF47413">
    <property type="entry name" value="lambda repressor-like DNA-binding domains"/>
    <property type="match status" value="1"/>
</dbReference>
<evidence type="ECO:0000259" key="2">
    <source>
        <dbReference type="PROSITE" id="PS50943"/>
    </source>
</evidence>
<evidence type="ECO:0000256" key="1">
    <source>
        <dbReference type="PROSITE-ProRule" id="PRU00339"/>
    </source>
</evidence>
<feature type="repeat" description="TPR" evidence="1">
    <location>
        <begin position="261"/>
        <end position="294"/>
    </location>
</feature>
<name>A0ABS2NJG6_9BACI</name>
<dbReference type="SMART" id="SM00530">
    <property type="entry name" value="HTH_XRE"/>
    <property type="match status" value="1"/>
</dbReference>
<gene>
    <name evidence="3" type="ORF">JOC86_004525</name>
</gene>
<dbReference type="InterPro" id="IPR010982">
    <property type="entry name" value="Lambda_DNA-bd_dom_sf"/>
</dbReference>
<reference evidence="3 4" key="1">
    <citation type="submission" date="2021-01" db="EMBL/GenBank/DDBJ databases">
        <title>Genomic Encyclopedia of Type Strains, Phase IV (KMG-IV): sequencing the most valuable type-strain genomes for metagenomic binning, comparative biology and taxonomic classification.</title>
        <authorList>
            <person name="Goeker M."/>
        </authorList>
    </citation>
    <scope>NUCLEOTIDE SEQUENCE [LARGE SCALE GENOMIC DNA]</scope>
    <source>
        <strain evidence="3 4">DSM 24834</strain>
    </source>
</reference>
<comment type="caution">
    <text evidence="3">The sequence shown here is derived from an EMBL/GenBank/DDBJ whole genome shotgun (WGS) entry which is preliminary data.</text>
</comment>
<dbReference type="Pfam" id="PF01381">
    <property type="entry name" value="HTH_3"/>
    <property type="match status" value="1"/>
</dbReference>
<protein>
    <submittedName>
        <fullName evidence="3">Transcriptional regulator with XRE-family HTH domain</fullName>
    </submittedName>
</protein>
<dbReference type="Gene3D" id="1.25.40.10">
    <property type="entry name" value="Tetratricopeptide repeat domain"/>
    <property type="match status" value="1"/>
</dbReference>
<sequence>MSLGTLVKFYREKNELTQEELGKGICSVSHVSKIERGITQYSSEIMDLLSRRLGINLESELQSLQKYERLLDEWHDSMVMQQESEVERLKEAIEKNSLFLIQPIQNKYFLLQARYYLLKGDLKQAERRLSEMNHQRKELGSYELHLLHHLLGMTEIIKGRFKKALEYLLQINEKEYLNNEFYYQIAIAYLNLQFKVKAYHYSELALDYFRKTNNFKRVIDAETVKLISEGRNEFWDFEDLVGRYNKLIVQCDMINETPKKAVLLSNLAYEYSFAGDYNRATVYYKKTLELMEPETKTHKYLNNLIGFVFCSLQLEKNGEDAKLADLIELGRKNAEKIQDQSSLLFFQMLSLLQKNKKELYFEFIEEKIIPLLEESGKYQQLLTYEKSMFQHYLDQGNKEKALKYASRFVNKS</sequence>
<dbReference type="EMBL" id="JAFBDZ010000006">
    <property type="protein sequence ID" value="MBM7587950.1"/>
    <property type="molecule type" value="Genomic_DNA"/>
</dbReference>
<evidence type="ECO:0000313" key="3">
    <source>
        <dbReference type="EMBL" id="MBM7587950.1"/>
    </source>
</evidence>
<dbReference type="SUPFAM" id="SSF48452">
    <property type="entry name" value="TPR-like"/>
    <property type="match status" value="1"/>
</dbReference>
<dbReference type="RefSeq" id="WP_205175190.1">
    <property type="nucleotide sequence ID" value="NZ_JAFBDZ010000006.1"/>
</dbReference>
<dbReference type="PROSITE" id="PS50005">
    <property type="entry name" value="TPR"/>
    <property type="match status" value="1"/>
</dbReference>
<evidence type="ECO:0000313" key="4">
    <source>
        <dbReference type="Proteomes" id="UP001646157"/>
    </source>
</evidence>
<dbReference type="Gene3D" id="1.10.260.40">
    <property type="entry name" value="lambda repressor-like DNA-binding domains"/>
    <property type="match status" value="1"/>
</dbReference>
<dbReference type="InterPro" id="IPR001387">
    <property type="entry name" value="Cro/C1-type_HTH"/>
</dbReference>
<dbReference type="InterPro" id="IPR011990">
    <property type="entry name" value="TPR-like_helical_dom_sf"/>
</dbReference>
<dbReference type="CDD" id="cd00093">
    <property type="entry name" value="HTH_XRE"/>
    <property type="match status" value="1"/>
</dbReference>
<dbReference type="PROSITE" id="PS50943">
    <property type="entry name" value="HTH_CROC1"/>
    <property type="match status" value="1"/>
</dbReference>
<keyword evidence="1" id="KW-0802">TPR repeat</keyword>
<organism evidence="3 4">
    <name type="scientific">Rossellomorea pakistanensis</name>
    <dbReference type="NCBI Taxonomy" id="992288"/>
    <lineage>
        <taxon>Bacteria</taxon>
        <taxon>Bacillati</taxon>
        <taxon>Bacillota</taxon>
        <taxon>Bacilli</taxon>
        <taxon>Bacillales</taxon>
        <taxon>Bacillaceae</taxon>
        <taxon>Rossellomorea</taxon>
    </lineage>
</organism>
<proteinExistence type="predicted"/>
<keyword evidence="4" id="KW-1185">Reference proteome</keyword>
<feature type="domain" description="HTH cro/C1-type" evidence="2">
    <location>
        <begin position="7"/>
        <end position="61"/>
    </location>
</feature>